<dbReference type="SUPFAM" id="SSF54928">
    <property type="entry name" value="RNA-binding domain, RBD"/>
    <property type="match status" value="2"/>
</dbReference>
<dbReference type="PhylomeDB" id="B3RVS7"/>
<feature type="region of interest" description="Disordered" evidence="9">
    <location>
        <begin position="1"/>
        <end position="30"/>
    </location>
</feature>
<evidence type="ECO:0000256" key="8">
    <source>
        <dbReference type="PROSITE-ProRule" id="PRU00176"/>
    </source>
</evidence>
<reference evidence="11 12" key="1">
    <citation type="journal article" date="2008" name="Nature">
        <title>The Trichoplax genome and the nature of placozoans.</title>
        <authorList>
            <person name="Srivastava M."/>
            <person name="Begovic E."/>
            <person name="Chapman J."/>
            <person name="Putnam N.H."/>
            <person name="Hellsten U."/>
            <person name="Kawashima T."/>
            <person name="Kuo A."/>
            <person name="Mitros T."/>
            <person name="Salamov A."/>
            <person name="Carpenter M.L."/>
            <person name="Signorovitch A.Y."/>
            <person name="Moreno M.A."/>
            <person name="Kamm K."/>
            <person name="Grimwood J."/>
            <person name="Schmutz J."/>
            <person name="Shapiro H."/>
            <person name="Grigoriev I.V."/>
            <person name="Buss L.W."/>
            <person name="Schierwater B."/>
            <person name="Dellaporta S.L."/>
            <person name="Rokhsar D.S."/>
        </authorList>
    </citation>
    <scope>NUCLEOTIDE SEQUENCE [LARGE SCALE GENOMIC DNA]</scope>
    <source>
        <strain evidence="11 12">Grell-BS-1999</strain>
    </source>
</reference>
<keyword evidence="3" id="KW-0488">Methylation</keyword>
<gene>
    <name evidence="11" type="ORF">TRIADDRAFT_63876</name>
</gene>
<dbReference type="GO" id="GO:0003730">
    <property type="term" value="F:mRNA 3'-UTR binding"/>
    <property type="evidence" value="ECO:0000318"/>
    <property type="project" value="GO_Central"/>
</dbReference>
<comment type="subcellular location">
    <subcellularLocation>
        <location evidence="2">Cytoplasm</location>
    </subcellularLocation>
    <subcellularLocation>
        <location evidence="1">Nucleus</location>
    </subcellularLocation>
</comment>
<feature type="compositionally biased region" description="Polar residues" evidence="9">
    <location>
        <begin position="8"/>
        <end position="18"/>
    </location>
</feature>
<keyword evidence="7" id="KW-0539">Nucleus</keyword>
<dbReference type="eggNOG" id="KOG4205">
    <property type="taxonomic scope" value="Eukaryota"/>
</dbReference>
<sequence>MAEAEIYTGTSDPASMSPDNGANKNGAENEEGVQSYCSGVDDHYEEEEKFPTVGLLPRVRIPFVNVHRFLCNNKMFIGGLNWETTEEGLQKYFSKFGTIVSSTIKNDPITHRSRGFAFVTFANPADVDKVLESGPHQLDNRTVDPKRALPLHKQIQLKGQHRTKKIFIGGLGAEHTESSLKEFFSEFGNILDVEFVTDKLTRKRRGFCFLSFDTEEAVDKACEKQFHVVSGRQVEIKRATPKDQASRGKSAQYSGYPNAQYQQAYPNYYQGYPYAAYPSYTTTAAYVGYQAAYPGNYGSADFQYDSSSRYGPVRAAGYTGSQASGYHPYSR</sequence>
<dbReference type="PANTHER" id="PTHR48032:SF6">
    <property type="entry name" value="RNA-BINDING (RRM_RBD_RNP MOTIFS) FAMILY PROTEIN"/>
    <property type="match status" value="1"/>
</dbReference>
<keyword evidence="12" id="KW-1185">Reference proteome</keyword>
<dbReference type="GO" id="GO:0005737">
    <property type="term" value="C:cytoplasm"/>
    <property type="evidence" value="ECO:0007669"/>
    <property type="project" value="UniProtKB-SubCell"/>
</dbReference>
<dbReference type="FunCoup" id="B3RVS7">
    <property type="interactions" value="444"/>
</dbReference>
<keyword evidence="6 8" id="KW-0694">RNA-binding</keyword>
<proteinExistence type="predicted"/>
<dbReference type="GO" id="GO:0005634">
    <property type="term" value="C:nucleus"/>
    <property type="evidence" value="ECO:0000318"/>
    <property type="project" value="GO_Central"/>
</dbReference>
<evidence type="ECO:0000313" key="12">
    <source>
        <dbReference type="Proteomes" id="UP000009022"/>
    </source>
</evidence>
<dbReference type="KEGG" id="tad:TRIADDRAFT_63876"/>
<dbReference type="CDD" id="cd12329">
    <property type="entry name" value="RRM2_hnRNPD_like"/>
    <property type="match status" value="1"/>
</dbReference>
<evidence type="ECO:0000256" key="3">
    <source>
        <dbReference type="ARBA" id="ARBA00022481"/>
    </source>
</evidence>
<feature type="domain" description="RRM" evidence="10">
    <location>
        <begin position="73"/>
        <end position="156"/>
    </location>
</feature>
<evidence type="ECO:0000256" key="1">
    <source>
        <dbReference type="ARBA" id="ARBA00004123"/>
    </source>
</evidence>
<dbReference type="Proteomes" id="UP000009022">
    <property type="component" value="Unassembled WGS sequence"/>
</dbReference>
<evidence type="ECO:0000313" key="11">
    <source>
        <dbReference type="EMBL" id="EDV26050.1"/>
    </source>
</evidence>
<dbReference type="OrthoDB" id="1875751at2759"/>
<dbReference type="FunFam" id="3.30.70.330:FF:000030">
    <property type="entry name" value="Heterogeneous nuclear ribonucleoprotein d0 isoform"/>
    <property type="match status" value="1"/>
</dbReference>
<evidence type="ECO:0000256" key="2">
    <source>
        <dbReference type="ARBA" id="ARBA00004496"/>
    </source>
</evidence>
<evidence type="ECO:0000256" key="4">
    <source>
        <dbReference type="ARBA" id="ARBA00022490"/>
    </source>
</evidence>
<accession>B3RVS7</accession>
<evidence type="ECO:0000256" key="6">
    <source>
        <dbReference type="ARBA" id="ARBA00022884"/>
    </source>
</evidence>
<evidence type="ECO:0000256" key="9">
    <source>
        <dbReference type="SAM" id="MobiDB-lite"/>
    </source>
</evidence>
<dbReference type="GO" id="GO:0048026">
    <property type="term" value="P:positive regulation of mRNA splicing, via spliceosome"/>
    <property type="evidence" value="ECO:0000318"/>
    <property type="project" value="GO_Central"/>
</dbReference>
<dbReference type="PANTHER" id="PTHR48032">
    <property type="entry name" value="RNA-BINDING PROTEIN MUSASHI HOMOLOG RBP6"/>
    <property type="match status" value="1"/>
</dbReference>
<dbReference type="Pfam" id="PF00076">
    <property type="entry name" value="RRM_1"/>
    <property type="match status" value="2"/>
</dbReference>
<dbReference type="EMBL" id="DS985244">
    <property type="protein sequence ID" value="EDV26050.1"/>
    <property type="molecule type" value="Genomic_DNA"/>
</dbReference>
<feature type="domain" description="RRM" evidence="10">
    <location>
        <begin position="164"/>
        <end position="241"/>
    </location>
</feature>
<evidence type="ECO:0000256" key="5">
    <source>
        <dbReference type="ARBA" id="ARBA00022737"/>
    </source>
</evidence>
<name>B3RVS7_TRIAD</name>
<dbReference type="HOGENOM" id="CLU_012062_1_1_1"/>
<dbReference type="InterPro" id="IPR000504">
    <property type="entry name" value="RRM_dom"/>
</dbReference>
<dbReference type="RefSeq" id="XP_002112083.1">
    <property type="nucleotide sequence ID" value="XM_002112047.1"/>
</dbReference>
<dbReference type="Gene3D" id="3.30.70.330">
    <property type="match status" value="2"/>
</dbReference>
<organism evidence="11 12">
    <name type="scientific">Trichoplax adhaerens</name>
    <name type="common">Trichoplax reptans</name>
    <dbReference type="NCBI Taxonomy" id="10228"/>
    <lineage>
        <taxon>Eukaryota</taxon>
        <taxon>Metazoa</taxon>
        <taxon>Placozoa</taxon>
        <taxon>Uniplacotomia</taxon>
        <taxon>Trichoplacea</taxon>
        <taxon>Trichoplacidae</taxon>
        <taxon>Trichoplax</taxon>
    </lineage>
</organism>
<dbReference type="CTD" id="6752796"/>
<protein>
    <recommendedName>
        <fullName evidence="10">RRM domain-containing protein</fullName>
    </recommendedName>
</protein>
<dbReference type="STRING" id="10228.B3RVS7"/>
<dbReference type="InterPro" id="IPR035979">
    <property type="entry name" value="RBD_domain_sf"/>
</dbReference>
<dbReference type="CDD" id="cd12325">
    <property type="entry name" value="RRM1_hnRNPA_hnRNPD_like"/>
    <property type="match status" value="1"/>
</dbReference>
<dbReference type="GeneID" id="6752796"/>
<dbReference type="OMA" id="MAYRANG"/>
<dbReference type="GO" id="GO:0034046">
    <property type="term" value="F:poly(G) binding"/>
    <property type="evidence" value="ECO:0000318"/>
    <property type="project" value="GO_Central"/>
</dbReference>
<dbReference type="SMART" id="SM00360">
    <property type="entry name" value="RRM"/>
    <property type="match status" value="2"/>
</dbReference>
<evidence type="ECO:0000256" key="7">
    <source>
        <dbReference type="ARBA" id="ARBA00023242"/>
    </source>
</evidence>
<dbReference type="PROSITE" id="PS50102">
    <property type="entry name" value="RRM"/>
    <property type="match status" value="2"/>
</dbReference>
<keyword evidence="5" id="KW-0677">Repeat</keyword>
<dbReference type="InParanoid" id="B3RVS7"/>
<keyword evidence="4" id="KW-0963">Cytoplasm</keyword>
<evidence type="ECO:0000259" key="10">
    <source>
        <dbReference type="PROSITE" id="PS50102"/>
    </source>
</evidence>
<dbReference type="InterPro" id="IPR012677">
    <property type="entry name" value="Nucleotide-bd_a/b_plait_sf"/>
</dbReference>
<dbReference type="AlphaFoldDB" id="B3RVS7"/>